<evidence type="ECO:0000256" key="5">
    <source>
        <dbReference type="ARBA" id="ARBA00022750"/>
    </source>
</evidence>
<comment type="pathway">
    <text evidence="9">Protein modification; lipoprotein biosynthesis (signal peptide cleavage).</text>
</comment>
<dbReference type="UniPathway" id="UPA00665"/>
<dbReference type="Proteomes" id="UP000245474">
    <property type="component" value="Unassembled WGS sequence"/>
</dbReference>
<feature type="transmembrane region" description="Helical" evidence="9">
    <location>
        <begin position="36"/>
        <end position="58"/>
    </location>
</feature>
<sequence length="159" mass="17246">MTPLLRLGLLTAAAVLLLDQATKLAAEASLAPYQPVAVLPFLNLMLAFNPGAAFSLLADQPGWQRWFFSALALAVSGYLVWWLRTLPPGERLQAMALGLILGGAIGNLVDRLRLGVVVDFIDLHHAGWHWPAFNVADAGITVGVGLILLAVFRDWRRGR</sequence>
<protein>
    <recommendedName>
        <fullName evidence="9">Lipoprotein signal peptidase</fullName>
        <ecNumber evidence="9">3.4.23.36</ecNumber>
    </recommendedName>
    <alternativeName>
        <fullName evidence="9">Prolipoprotein signal peptidase</fullName>
    </alternativeName>
    <alternativeName>
        <fullName evidence="9">Signal peptidase II</fullName>
        <shortName evidence="9">SPase II</shortName>
    </alternativeName>
</protein>
<evidence type="ECO:0000256" key="1">
    <source>
        <dbReference type="ARBA" id="ARBA00006139"/>
    </source>
</evidence>
<keyword evidence="5 9" id="KW-0064">Aspartyl protease</keyword>
<name>A0A2U2N7T5_9GAMM</name>
<feature type="active site" evidence="9">
    <location>
        <position position="137"/>
    </location>
</feature>
<dbReference type="PRINTS" id="PR00781">
    <property type="entry name" value="LIPOSIGPTASE"/>
</dbReference>
<evidence type="ECO:0000256" key="11">
    <source>
        <dbReference type="RuleBase" id="RU004181"/>
    </source>
</evidence>
<gene>
    <name evidence="9" type="primary">lspA</name>
    <name evidence="12" type="ORF">DEM34_02400</name>
</gene>
<evidence type="ECO:0000256" key="7">
    <source>
        <dbReference type="ARBA" id="ARBA00022989"/>
    </source>
</evidence>
<keyword evidence="3 9" id="KW-0645">Protease</keyword>
<evidence type="ECO:0000313" key="13">
    <source>
        <dbReference type="Proteomes" id="UP000245474"/>
    </source>
</evidence>
<feature type="transmembrane region" description="Helical" evidence="9">
    <location>
        <begin position="65"/>
        <end position="83"/>
    </location>
</feature>
<evidence type="ECO:0000256" key="3">
    <source>
        <dbReference type="ARBA" id="ARBA00022670"/>
    </source>
</evidence>
<dbReference type="Pfam" id="PF01252">
    <property type="entry name" value="Peptidase_A8"/>
    <property type="match status" value="1"/>
</dbReference>
<keyword evidence="13" id="KW-1185">Reference proteome</keyword>
<dbReference type="EC" id="3.4.23.36" evidence="9"/>
<comment type="catalytic activity">
    <reaction evidence="9 10">
        <text>Release of signal peptides from bacterial membrane prolipoproteins. Hydrolyzes -Xaa-Yaa-Zaa-|-(S,diacylglyceryl)Cys-, in which Xaa is hydrophobic (preferably Leu), and Yaa (Ala or Ser) and Zaa (Gly or Ala) have small, neutral side chains.</text>
        <dbReference type="EC" id="3.4.23.36"/>
    </reaction>
</comment>
<comment type="function">
    <text evidence="9 10">This protein specifically catalyzes the removal of signal peptides from prolipoproteins.</text>
</comment>
<evidence type="ECO:0000256" key="9">
    <source>
        <dbReference type="HAMAP-Rule" id="MF_00161"/>
    </source>
</evidence>
<feature type="transmembrane region" description="Helical" evidence="9">
    <location>
        <begin position="132"/>
        <end position="152"/>
    </location>
</feature>
<comment type="caution">
    <text evidence="9">Lacks conserved residue(s) required for the propagation of feature annotation.</text>
</comment>
<dbReference type="InterPro" id="IPR001872">
    <property type="entry name" value="Peptidase_A8"/>
</dbReference>
<comment type="subcellular location">
    <subcellularLocation>
        <location evidence="9">Cell membrane</location>
        <topology evidence="9">Multi-pass membrane protein</topology>
    </subcellularLocation>
</comment>
<dbReference type="EMBL" id="QFFI01000003">
    <property type="protein sequence ID" value="PWG65148.1"/>
    <property type="molecule type" value="Genomic_DNA"/>
</dbReference>
<evidence type="ECO:0000256" key="8">
    <source>
        <dbReference type="ARBA" id="ARBA00023136"/>
    </source>
</evidence>
<dbReference type="PANTHER" id="PTHR33695">
    <property type="entry name" value="LIPOPROTEIN SIGNAL PEPTIDASE"/>
    <property type="match status" value="1"/>
</dbReference>
<accession>A0A2U2N7T5</accession>
<dbReference type="OrthoDB" id="9810259at2"/>
<reference evidence="12 13" key="1">
    <citation type="submission" date="2018-05" db="EMBL/GenBank/DDBJ databases">
        <title>Spiribacter halobius sp. nov., a moderately halophilic bacterium isolated from marine solar saltern.</title>
        <authorList>
            <person name="Zheng W.-S."/>
            <person name="Lu D.-C."/>
            <person name="Du Z.-J."/>
        </authorList>
    </citation>
    <scope>NUCLEOTIDE SEQUENCE [LARGE SCALE GENOMIC DNA]</scope>
    <source>
        <strain evidence="12 13">E85</strain>
    </source>
</reference>
<comment type="similarity">
    <text evidence="1 9 11">Belongs to the peptidase A8 family.</text>
</comment>
<evidence type="ECO:0000256" key="2">
    <source>
        <dbReference type="ARBA" id="ARBA00022475"/>
    </source>
</evidence>
<keyword evidence="8 9" id="KW-0472">Membrane</keyword>
<evidence type="ECO:0000256" key="6">
    <source>
        <dbReference type="ARBA" id="ARBA00022801"/>
    </source>
</evidence>
<keyword evidence="7 9" id="KW-1133">Transmembrane helix</keyword>
<evidence type="ECO:0000256" key="4">
    <source>
        <dbReference type="ARBA" id="ARBA00022692"/>
    </source>
</evidence>
<keyword evidence="6 9" id="KW-0378">Hydrolase</keyword>
<dbReference type="RefSeq" id="WP_109675891.1">
    <property type="nucleotide sequence ID" value="NZ_CP086615.1"/>
</dbReference>
<dbReference type="GO" id="GO:0006508">
    <property type="term" value="P:proteolysis"/>
    <property type="evidence" value="ECO:0007669"/>
    <property type="project" value="UniProtKB-KW"/>
</dbReference>
<keyword evidence="2 9" id="KW-1003">Cell membrane</keyword>
<evidence type="ECO:0000313" key="12">
    <source>
        <dbReference type="EMBL" id="PWG65148.1"/>
    </source>
</evidence>
<dbReference type="AlphaFoldDB" id="A0A2U2N7T5"/>
<proteinExistence type="inferred from homology"/>
<dbReference type="HAMAP" id="MF_00161">
    <property type="entry name" value="LspA"/>
    <property type="match status" value="1"/>
</dbReference>
<dbReference type="GO" id="GO:0004190">
    <property type="term" value="F:aspartic-type endopeptidase activity"/>
    <property type="evidence" value="ECO:0007669"/>
    <property type="project" value="UniProtKB-UniRule"/>
</dbReference>
<dbReference type="GO" id="GO:0005886">
    <property type="term" value="C:plasma membrane"/>
    <property type="evidence" value="ECO:0007669"/>
    <property type="project" value="UniProtKB-SubCell"/>
</dbReference>
<feature type="active site" evidence="9">
    <location>
        <position position="119"/>
    </location>
</feature>
<comment type="caution">
    <text evidence="12">The sequence shown here is derived from an EMBL/GenBank/DDBJ whole genome shotgun (WGS) entry which is preliminary data.</text>
</comment>
<keyword evidence="4 9" id="KW-0812">Transmembrane</keyword>
<dbReference type="PANTHER" id="PTHR33695:SF1">
    <property type="entry name" value="LIPOPROTEIN SIGNAL PEPTIDASE"/>
    <property type="match status" value="1"/>
</dbReference>
<evidence type="ECO:0000256" key="10">
    <source>
        <dbReference type="RuleBase" id="RU000594"/>
    </source>
</evidence>
<dbReference type="NCBIfam" id="TIGR00077">
    <property type="entry name" value="lspA"/>
    <property type="match status" value="1"/>
</dbReference>
<dbReference type="PROSITE" id="PS00855">
    <property type="entry name" value="SPASE_II"/>
    <property type="match status" value="1"/>
</dbReference>
<organism evidence="12 13">
    <name type="scientific">Sediminicurvatus halobius</name>
    <dbReference type="NCBI Taxonomy" id="2182432"/>
    <lineage>
        <taxon>Bacteria</taxon>
        <taxon>Pseudomonadati</taxon>
        <taxon>Pseudomonadota</taxon>
        <taxon>Gammaproteobacteria</taxon>
        <taxon>Chromatiales</taxon>
        <taxon>Ectothiorhodospiraceae</taxon>
        <taxon>Sediminicurvatus</taxon>
    </lineage>
</organism>